<accession>A0ABY9H9E7</accession>
<proteinExistence type="predicted"/>
<gene>
    <name evidence="2" type="ORF">Q8852_02680</name>
</gene>
<feature type="region of interest" description="Disordered" evidence="1">
    <location>
        <begin position="294"/>
        <end position="319"/>
    </location>
</feature>
<dbReference type="Proteomes" id="UP001237011">
    <property type="component" value="Chromosome"/>
</dbReference>
<dbReference type="RefSeq" id="WP_305937641.1">
    <property type="nucleotide sequence ID" value="NZ_CP132191.1"/>
</dbReference>
<evidence type="ECO:0000313" key="2">
    <source>
        <dbReference type="EMBL" id="WLP85204.1"/>
    </source>
</evidence>
<sequence>MSQDKLKIMWNTNDWTDEIDGIAFDDNGNAIKPYQKGFNNRPLVIFEVADKTYYLLIRSYKEITKKRFGEVEISKQDDKNSKLKRNSLVDTSNIHIMKTKYFKKIYSEDEYKTLYDFSCEKQFEIMSNVFKNLIKNQATMQEIKVDENLEAYSTLYVNKYQQNIIYKHQYIINKNIILLNLADWILDETNKLDSFLDEIQKDKLWYINQIFNVFNCDLKENGLTYKGFKISSQFASIDKIIKNDETIIKKLIEYNENNNASEAININKIVSYILEIIENYDDNSVATETFSEDFNTEDEISTQETAEVDDNSTNENSNVDYSEYYDGFSETEEDINANEDIQTEEKLNETEIKTEEAFEEIQEETTIFDGDDGIYNAYEEAQKTFNIEEHYMTNEEIKEKFGVDLDAYDDEDLIQDDDINVENNDDIEEETSSFKM</sequence>
<name>A0ABY9H9E7_9MOLU</name>
<organism evidence="2 3">
    <name type="scientific">Mycoplasma seminis</name>
    <dbReference type="NCBI Taxonomy" id="512749"/>
    <lineage>
        <taxon>Bacteria</taxon>
        <taxon>Bacillati</taxon>
        <taxon>Mycoplasmatota</taxon>
        <taxon>Mollicutes</taxon>
        <taxon>Mycoplasmataceae</taxon>
        <taxon>Mycoplasma</taxon>
    </lineage>
</organism>
<reference evidence="2" key="1">
    <citation type="submission" date="2023-08" db="EMBL/GenBank/DDBJ databases">
        <title>Complete genome sequence of Mycoplasma seminis 2200.</title>
        <authorList>
            <person name="Spergser J."/>
        </authorList>
    </citation>
    <scope>NUCLEOTIDE SEQUENCE [LARGE SCALE GENOMIC DNA]</scope>
    <source>
        <strain evidence="2">2200</strain>
    </source>
</reference>
<protein>
    <submittedName>
        <fullName evidence="2">Uncharacterized protein</fullName>
    </submittedName>
</protein>
<dbReference type="NCBIfam" id="NF045891">
    <property type="entry name" value="ICE_Mbov_0400"/>
    <property type="match status" value="1"/>
</dbReference>
<evidence type="ECO:0000256" key="1">
    <source>
        <dbReference type="SAM" id="MobiDB-lite"/>
    </source>
</evidence>
<dbReference type="EMBL" id="CP132191">
    <property type="protein sequence ID" value="WLP85204.1"/>
    <property type="molecule type" value="Genomic_DNA"/>
</dbReference>
<keyword evidence="3" id="KW-1185">Reference proteome</keyword>
<evidence type="ECO:0000313" key="3">
    <source>
        <dbReference type="Proteomes" id="UP001237011"/>
    </source>
</evidence>
<feature type="compositionally biased region" description="Acidic residues" evidence="1">
    <location>
        <begin position="294"/>
        <end position="312"/>
    </location>
</feature>